<evidence type="ECO:0000256" key="1">
    <source>
        <dbReference type="ARBA" id="ARBA00022679"/>
    </source>
</evidence>
<dbReference type="SUPFAM" id="SSF55681">
    <property type="entry name" value="Class II aaRS and biotin synthetases"/>
    <property type="match status" value="1"/>
</dbReference>
<comment type="similarity">
    <text evidence="3">Belongs to the octanoyltransferase LipL family.</text>
</comment>
<protein>
    <recommendedName>
        <fullName evidence="3">Octanoyl-[GcvH]:protein N-octanoyltransferase</fullName>
        <ecNumber evidence="3">2.3.1.204</ecNumber>
    </recommendedName>
    <alternativeName>
        <fullName evidence="3">Octanoyl-[GcvH]:E2 amidotransferase</fullName>
    </alternativeName>
</protein>
<reference evidence="5" key="1">
    <citation type="submission" date="2022-05" db="EMBL/GenBank/DDBJ databases">
        <title>Comparative Genomics of Spacecraft Associated Microbes.</title>
        <authorList>
            <person name="Tran M.T."/>
            <person name="Wright A."/>
            <person name="Seuylemezian A."/>
            <person name="Eisen J."/>
            <person name="Coil D."/>
        </authorList>
    </citation>
    <scope>NUCLEOTIDE SEQUENCE</scope>
    <source>
        <strain evidence="5">214.1.1</strain>
    </source>
</reference>
<comment type="function">
    <text evidence="3">Catalyzes the amidotransfer (transamidation) of the octanoyl moiety from octanoyl-GcvH to the lipoyl domain of the E2 subunit of lipoate-dependent enzymes.</text>
</comment>
<evidence type="ECO:0000313" key="5">
    <source>
        <dbReference type="EMBL" id="MCM3714206.1"/>
    </source>
</evidence>
<dbReference type="PROSITE" id="PS51733">
    <property type="entry name" value="BPL_LPL_CATALYTIC"/>
    <property type="match status" value="1"/>
</dbReference>
<feature type="site" description="Lowers pKa of active site Cys" evidence="3">
    <location>
        <position position="159"/>
    </location>
</feature>
<dbReference type="PANTHER" id="PTHR43679:SF2">
    <property type="entry name" value="OCTANOYL-[GCVH]:PROTEIN N-OCTANOYLTRANSFERASE"/>
    <property type="match status" value="1"/>
</dbReference>
<feature type="domain" description="BPL/LPL catalytic" evidence="4">
    <location>
        <begin position="43"/>
        <end position="227"/>
    </location>
</feature>
<proteinExistence type="inferred from homology"/>
<name>A0A9X2DNJ8_9BACI</name>
<dbReference type="InterPro" id="IPR024897">
    <property type="entry name" value="LipL"/>
</dbReference>
<dbReference type="HAMAP" id="MF_02119">
    <property type="entry name" value="LipL"/>
    <property type="match status" value="1"/>
</dbReference>
<sequence>MNYDLQTISPQWRWLDQTRFGPAFDALQSFAYDDTFCTLIGQKQAVPLVRTWVHHDTVVLGIQDTRLPAVEAGCSYLEEQGYRVIVRNSGGLAVLLDSGILNISLLLPEIKGMTIDAAYEQMYSTIKELLADYERPIQAYEIVGSYCPGSYDLSIDGKKFAGISQRRIRGGIAVQIYLCVEGSGSGRAALLRDFYHLAVPETNPSVDYPLIQPATMASLAELLDSGLTVAGLNERLLHLLQQKVDVHPHLSSTEETALFSTNYERIASRNEKRLTQKGMN</sequence>
<organism evidence="5 6">
    <name type="scientific">Halalkalibacter oceani</name>
    <dbReference type="NCBI Taxonomy" id="1653776"/>
    <lineage>
        <taxon>Bacteria</taxon>
        <taxon>Bacillati</taxon>
        <taxon>Bacillota</taxon>
        <taxon>Bacilli</taxon>
        <taxon>Bacillales</taxon>
        <taxon>Bacillaceae</taxon>
        <taxon>Halalkalibacter</taxon>
    </lineage>
</organism>
<dbReference type="GO" id="GO:0016874">
    <property type="term" value="F:ligase activity"/>
    <property type="evidence" value="ECO:0007669"/>
    <property type="project" value="UniProtKB-KW"/>
</dbReference>
<dbReference type="RefSeq" id="WP_251223000.1">
    <property type="nucleotide sequence ID" value="NZ_JAMBOL010000006.1"/>
</dbReference>
<dbReference type="Proteomes" id="UP001139179">
    <property type="component" value="Unassembled WGS sequence"/>
</dbReference>
<dbReference type="AlphaFoldDB" id="A0A9X2DNJ8"/>
<dbReference type="CDD" id="cd16443">
    <property type="entry name" value="LplA"/>
    <property type="match status" value="1"/>
</dbReference>
<dbReference type="PANTHER" id="PTHR43679">
    <property type="entry name" value="OCTANOYLTRANSFERASE LIPM-RELATED"/>
    <property type="match status" value="1"/>
</dbReference>
<dbReference type="GO" id="GO:0033819">
    <property type="term" value="F:lipoyl(octanoyl) transferase activity"/>
    <property type="evidence" value="ECO:0007669"/>
    <property type="project" value="InterPro"/>
</dbReference>
<gene>
    <name evidence="3" type="primary">lipL</name>
    <name evidence="5" type="ORF">M3202_08920</name>
</gene>
<keyword evidence="2 3" id="KW-0012">Acyltransferase</keyword>
<dbReference type="InterPro" id="IPR050664">
    <property type="entry name" value="Octanoyltrans_LipM/LipL"/>
</dbReference>
<comment type="miscellaneous">
    <text evidence="3">The reaction proceeds via a thioester-linked acyl-enzyme intermediate.</text>
</comment>
<dbReference type="Pfam" id="PF21948">
    <property type="entry name" value="LplA-B_cat"/>
    <property type="match status" value="1"/>
</dbReference>
<comment type="pathway">
    <text evidence="3">Protein modification; protein lipoylation via endogenous pathway; protein N(6)-(lipoyl)lysine from octanoyl-[acyl-carrier-protein].</text>
</comment>
<evidence type="ECO:0000256" key="3">
    <source>
        <dbReference type="HAMAP-Rule" id="MF_02119"/>
    </source>
</evidence>
<dbReference type="Gene3D" id="3.30.930.10">
    <property type="entry name" value="Bira Bifunctional Protein, Domain 2"/>
    <property type="match status" value="1"/>
</dbReference>
<accession>A0A9X2DNJ8</accession>
<feature type="active site" description="Acyl-thioester intermediate" evidence="3">
    <location>
        <position position="147"/>
    </location>
</feature>
<dbReference type="EMBL" id="JAMBOL010000006">
    <property type="protein sequence ID" value="MCM3714206.1"/>
    <property type="molecule type" value="Genomic_DNA"/>
</dbReference>
<dbReference type="GO" id="GO:0009249">
    <property type="term" value="P:protein lipoylation"/>
    <property type="evidence" value="ECO:0007669"/>
    <property type="project" value="UniProtKB-UniRule"/>
</dbReference>
<dbReference type="InterPro" id="IPR004143">
    <property type="entry name" value="BPL_LPL_catalytic"/>
</dbReference>
<keyword evidence="5" id="KW-0436">Ligase</keyword>
<keyword evidence="6" id="KW-1185">Reference proteome</keyword>
<keyword evidence="1 3" id="KW-0808">Transferase</keyword>
<dbReference type="EC" id="2.3.1.204" evidence="3"/>
<evidence type="ECO:0000259" key="4">
    <source>
        <dbReference type="PROSITE" id="PS51733"/>
    </source>
</evidence>
<comment type="caution">
    <text evidence="5">The sequence shown here is derived from an EMBL/GenBank/DDBJ whole genome shotgun (WGS) entry which is preliminary data.</text>
</comment>
<dbReference type="InterPro" id="IPR045864">
    <property type="entry name" value="aa-tRNA-synth_II/BPL/LPL"/>
</dbReference>
<evidence type="ECO:0000256" key="2">
    <source>
        <dbReference type="ARBA" id="ARBA00023315"/>
    </source>
</evidence>
<evidence type="ECO:0000313" key="6">
    <source>
        <dbReference type="Proteomes" id="UP001139179"/>
    </source>
</evidence>
<dbReference type="GO" id="GO:0009107">
    <property type="term" value="P:lipoate biosynthetic process"/>
    <property type="evidence" value="ECO:0007669"/>
    <property type="project" value="UniProtKB-UniRule"/>
</dbReference>
<comment type="catalytic activity">
    <reaction evidence="3">
        <text>N(6)-octanoyl-L-lysyl-[glycine-cleavage complex H protein] + L-lysyl-[lipoyl-carrier protein] = N(6)-octanoyl-L-lysyl-[lipoyl-carrier protein] + L-lysyl-[glycine-cleavage complex H protein]</text>
        <dbReference type="Rhea" id="RHEA:20213"/>
        <dbReference type="Rhea" id="RHEA-COMP:10500"/>
        <dbReference type="Rhea" id="RHEA-COMP:10501"/>
        <dbReference type="Rhea" id="RHEA-COMP:10503"/>
        <dbReference type="Rhea" id="RHEA-COMP:10504"/>
        <dbReference type="ChEBI" id="CHEBI:29969"/>
        <dbReference type="ChEBI" id="CHEBI:78809"/>
        <dbReference type="EC" id="2.3.1.204"/>
    </reaction>
</comment>